<dbReference type="OrthoDB" id="9813719at2"/>
<reference evidence="8 9" key="1">
    <citation type="journal article" date="2016" name="Front. Microbiol.">
        <title>Comprehensive Phylogenetic Analysis of Bovine Non-aureus Staphylococci Species Based on Whole-Genome Sequencing.</title>
        <authorList>
            <person name="Naushad S."/>
            <person name="Barkema H.W."/>
            <person name="Luby C."/>
            <person name="Condas L.A."/>
            <person name="Nobrega D.B."/>
            <person name="Carson D.A."/>
            <person name="De Buck J."/>
        </authorList>
    </citation>
    <scope>NUCLEOTIDE SEQUENCE [LARGE SCALE GENOMIC DNA]</scope>
    <source>
        <strain evidence="8 9">SNUC 4781</strain>
    </source>
</reference>
<dbReference type="PRINTS" id="PR00105">
    <property type="entry name" value="C5METTRFRASE"/>
</dbReference>
<dbReference type="PANTHER" id="PTHR46098:SF1">
    <property type="entry name" value="TRNA (CYTOSINE(38)-C(5))-METHYLTRANSFERASE"/>
    <property type="match status" value="1"/>
</dbReference>
<comment type="catalytic activity">
    <reaction evidence="7">
        <text>a 2'-deoxycytidine in DNA + S-adenosyl-L-methionine = a 5-methyl-2'-deoxycytidine in DNA + S-adenosyl-L-homocysteine + H(+)</text>
        <dbReference type="Rhea" id="RHEA:13681"/>
        <dbReference type="Rhea" id="RHEA-COMP:11369"/>
        <dbReference type="Rhea" id="RHEA-COMP:11370"/>
        <dbReference type="ChEBI" id="CHEBI:15378"/>
        <dbReference type="ChEBI" id="CHEBI:57856"/>
        <dbReference type="ChEBI" id="CHEBI:59789"/>
        <dbReference type="ChEBI" id="CHEBI:85452"/>
        <dbReference type="ChEBI" id="CHEBI:85454"/>
        <dbReference type="EC" id="2.1.1.37"/>
    </reaction>
</comment>
<dbReference type="PANTHER" id="PTHR46098">
    <property type="entry name" value="TRNA (CYTOSINE(38)-C(5))-METHYLTRANSFERASE"/>
    <property type="match status" value="1"/>
</dbReference>
<evidence type="ECO:0000256" key="6">
    <source>
        <dbReference type="RuleBase" id="RU000416"/>
    </source>
</evidence>
<dbReference type="PROSITE" id="PS00094">
    <property type="entry name" value="C5_MTASE_1"/>
    <property type="match status" value="1"/>
</dbReference>
<keyword evidence="1 5" id="KW-0489">Methyltransferase</keyword>
<dbReference type="InterPro" id="IPR050750">
    <property type="entry name" value="C5-MTase"/>
</dbReference>
<dbReference type="InterPro" id="IPR001525">
    <property type="entry name" value="C5_MeTfrase"/>
</dbReference>
<comment type="caution">
    <text evidence="8">The sequence shown here is derived from an EMBL/GenBank/DDBJ whole genome shotgun (WGS) entry which is preliminary data.</text>
</comment>
<evidence type="ECO:0000313" key="9">
    <source>
        <dbReference type="Proteomes" id="UP000265541"/>
    </source>
</evidence>
<accession>A0A3A0VNK8</accession>
<dbReference type="InterPro" id="IPR029063">
    <property type="entry name" value="SAM-dependent_MTases_sf"/>
</dbReference>
<dbReference type="NCBIfam" id="TIGR00675">
    <property type="entry name" value="dcm"/>
    <property type="match status" value="1"/>
</dbReference>
<gene>
    <name evidence="8" type="primary">dcm</name>
    <name evidence="8" type="ORF">BUZ14_07400</name>
</gene>
<evidence type="ECO:0000256" key="5">
    <source>
        <dbReference type="PROSITE-ProRule" id="PRU01016"/>
    </source>
</evidence>
<dbReference type="Pfam" id="PF00145">
    <property type="entry name" value="DNA_methylase"/>
    <property type="match status" value="1"/>
</dbReference>
<keyword evidence="3 5" id="KW-0949">S-adenosyl-L-methionine</keyword>
<dbReference type="Gene3D" id="3.40.50.150">
    <property type="entry name" value="Vaccinia Virus protein VP39"/>
    <property type="match status" value="1"/>
</dbReference>
<dbReference type="GO" id="GO:0032259">
    <property type="term" value="P:methylation"/>
    <property type="evidence" value="ECO:0007669"/>
    <property type="project" value="UniProtKB-KW"/>
</dbReference>
<evidence type="ECO:0000256" key="2">
    <source>
        <dbReference type="ARBA" id="ARBA00022679"/>
    </source>
</evidence>
<dbReference type="InterPro" id="IPR031303">
    <property type="entry name" value="C5_meth_CS"/>
</dbReference>
<evidence type="ECO:0000313" key="8">
    <source>
        <dbReference type="EMBL" id="RIP34989.1"/>
    </source>
</evidence>
<dbReference type="EMBL" id="QYJN01000003">
    <property type="protein sequence ID" value="RIP34989.1"/>
    <property type="molecule type" value="Genomic_DNA"/>
</dbReference>
<name>A0A3A0VNK8_STAGA</name>
<evidence type="ECO:0000256" key="4">
    <source>
        <dbReference type="ARBA" id="ARBA00022747"/>
    </source>
</evidence>
<dbReference type="Gene3D" id="3.90.120.10">
    <property type="entry name" value="DNA Methylase, subunit A, domain 2"/>
    <property type="match status" value="1"/>
</dbReference>
<comment type="similarity">
    <text evidence="5 6">Belongs to the class I-like SAM-binding methyltransferase superfamily. C5-methyltransferase family.</text>
</comment>
<dbReference type="Proteomes" id="UP000265541">
    <property type="component" value="Unassembled WGS sequence"/>
</dbReference>
<proteinExistence type="inferred from homology"/>
<sequence length="420" mass="48039">MFKVIETFSGIGSQAQALKNLGLDFSVEAIVEWEIGALFAYDVIHNGPQDLKPFRHHTKESLISALAEYNLSNDGKEALSSRALNSMSMLQLKSILAAIERTNNKVDITKVQASDLPDSDLLTYSFPCQDLSVSGHWHKNEGGINRDANNRSTLLWQIERLLIEYNKSNKELPQFLLMENVSNILSDKHIDNFNEWCAFLENLGYINQIYTLDARNFGIPQTRIRTYMISVLPQDEKMGNDVKAYFETNNLENVIKPIDEIDDLSKYLRLNYNNKIYRQEAIDSTPTLTPSREKILKLNPSLAEDNIPNNEKFARTITTKQDRHPNSGIILYNKEVLTPINNKYRNLTPRECFLLMGFDELSFDVLMENNIKFSNDRRMLPNAKLIRLAGNSIVVPVLEAIFKQMIEIEQSILSKSSLVI</sequence>
<dbReference type="EC" id="2.1.1.37" evidence="7"/>
<dbReference type="PROSITE" id="PS00095">
    <property type="entry name" value="C5_MTASE_2"/>
    <property type="match status" value="1"/>
</dbReference>
<organism evidence="8 9">
    <name type="scientific">Staphylococcus gallinarum</name>
    <dbReference type="NCBI Taxonomy" id="1293"/>
    <lineage>
        <taxon>Bacteria</taxon>
        <taxon>Bacillati</taxon>
        <taxon>Bacillota</taxon>
        <taxon>Bacilli</taxon>
        <taxon>Bacillales</taxon>
        <taxon>Staphylococcaceae</taxon>
        <taxon>Staphylococcus</taxon>
    </lineage>
</organism>
<feature type="active site" evidence="5">
    <location>
        <position position="128"/>
    </location>
</feature>
<dbReference type="InterPro" id="IPR018117">
    <property type="entry name" value="C5_DNA_meth_AS"/>
</dbReference>
<evidence type="ECO:0000256" key="7">
    <source>
        <dbReference type="RuleBase" id="RU000417"/>
    </source>
</evidence>
<dbReference type="AlphaFoldDB" id="A0A3A0VNK8"/>
<dbReference type="GO" id="GO:0009307">
    <property type="term" value="P:DNA restriction-modification system"/>
    <property type="evidence" value="ECO:0007669"/>
    <property type="project" value="UniProtKB-KW"/>
</dbReference>
<keyword evidence="4" id="KW-0680">Restriction system</keyword>
<evidence type="ECO:0000256" key="3">
    <source>
        <dbReference type="ARBA" id="ARBA00022691"/>
    </source>
</evidence>
<dbReference type="SUPFAM" id="SSF53335">
    <property type="entry name" value="S-adenosyl-L-methionine-dependent methyltransferases"/>
    <property type="match status" value="1"/>
</dbReference>
<dbReference type="GO" id="GO:0003886">
    <property type="term" value="F:DNA (cytosine-5-)-methyltransferase activity"/>
    <property type="evidence" value="ECO:0007669"/>
    <property type="project" value="UniProtKB-EC"/>
</dbReference>
<protein>
    <recommendedName>
        <fullName evidence="7">Cytosine-specific methyltransferase</fullName>
        <ecNumber evidence="7">2.1.1.37</ecNumber>
    </recommendedName>
</protein>
<evidence type="ECO:0000256" key="1">
    <source>
        <dbReference type="ARBA" id="ARBA00022603"/>
    </source>
</evidence>
<keyword evidence="2 5" id="KW-0808">Transferase</keyword>
<dbReference type="PROSITE" id="PS51679">
    <property type="entry name" value="SAM_MT_C5"/>
    <property type="match status" value="1"/>
</dbReference>